<dbReference type="Proteomes" id="UP000823618">
    <property type="component" value="Unassembled WGS sequence"/>
</dbReference>
<dbReference type="GO" id="GO:0006508">
    <property type="term" value="P:proteolysis"/>
    <property type="evidence" value="ECO:0007669"/>
    <property type="project" value="UniProtKB-KW"/>
</dbReference>
<dbReference type="PANTHER" id="PTHR43806:SF65">
    <property type="entry name" value="SERINE PROTEASE APRX"/>
    <property type="match status" value="1"/>
</dbReference>
<dbReference type="PROSITE" id="PS00136">
    <property type="entry name" value="SUBTILASE_ASP"/>
    <property type="match status" value="1"/>
</dbReference>
<evidence type="ECO:0000259" key="8">
    <source>
        <dbReference type="Pfam" id="PF00082"/>
    </source>
</evidence>
<reference evidence="9" key="1">
    <citation type="submission" date="2020-10" db="EMBL/GenBank/DDBJ databases">
        <authorList>
            <person name="Gilroy R."/>
        </authorList>
    </citation>
    <scope>NUCLEOTIDE SEQUENCE</scope>
    <source>
        <strain evidence="9">E3-2379</strain>
    </source>
</reference>
<evidence type="ECO:0000256" key="6">
    <source>
        <dbReference type="PROSITE-ProRule" id="PRU01240"/>
    </source>
</evidence>
<sequence>MNVQQIKSDVLQQIQIESARKQRLTGKGICIAILDTGIGPHQDFGWEKGRVKAFYDSVNQKKYPYDDNSHGSHVAGIIGSEGRNAFGVPMGVAPECQFVIVKVLDNRGNGKVANVIEGLRWVRANREQYQINIVNISVGTPATGREDESSELVKEVEKTWESGIIVIVAAGNNGPNRKSITVPGISRKVITVGASDDEKFARRANGKVYYSGRGPTVGCIKKPDLVAPGANIISCSPFRSGYTVKSGTSMSTPIVSGSVALLLQKYPYLTNVQVKERLWNSTDDLGMSWEKQGYGMINLEKLLR</sequence>
<evidence type="ECO:0000256" key="4">
    <source>
        <dbReference type="ARBA" id="ARBA00022825"/>
    </source>
</evidence>
<dbReference type="EMBL" id="JADIML010000131">
    <property type="protein sequence ID" value="MBO8463208.1"/>
    <property type="molecule type" value="Genomic_DNA"/>
</dbReference>
<dbReference type="InterPro" id="IPR000209">
    <property type="entry name" value="Peptidase_S8/S53_dom"/>
</dbReference>
<protein>
    <submittedName>
        <fullName evidence="9">S8 family peptidase</fullName>
    </submittedName>
</protein>
<name>A0A9D9HZQ5_9FIRM</name>
<dbReference type="PANTHER" id="PTHR43806">
    <property type="entry name" value="PEPTIDASE S8"/>
    <property type="match status" value="1"/>
</dbReference>
<keyword evidence="2 6" id="KW-0645">Protease</keyword>
<dbReference type="InterPro" id="IPR015500">
    <property type="entry name" value="Peptidase_S8_subtilisin-rel"/>
</dbReference>
<evidence type="ECO:0000256" key="5">
    <source>
        <dbReference type="PIRSR" id="PIRSR615500-1"/>
    </source>
</evidence>
<comment type="similarity">
    <text evidence="1 6 7">Belongs to the peptidase S8 family.</text>
</comment>
<organism evidence="9 10">
    <name type="scientific">Candidatus Scybalomonas excrementavium</name>
    <dbReference type="NCBI Taxonomy" id="2840943"/>
    <lineage>
        <taxon>Bacteria</taxon>
        <taxon>Bacillati</taxon>
        <taxon>Bacillota</taxon>
        <taxon>Clostridia</taxon>
        <taxon>Lachnospirales</taxon>
        <taxon>Lachnospiraceae</taxon>
        <taxon>Lachnospiraceae incertae sedis</taxon>
        <taxon>Candidatus Scybalomonas</taxon>
    </lineage>
</organism>
<dbReference type="AlphaFoldDB" id="A0A9D9HZQ5"/>
<dbReference type="Pfam" id="PF00082">
    <property type="entry name" value="Peptidase_S8"/>
    <property type="match status" value="1"/>
</dbReference>
<keyword evidence="3 6" id="KW-0378">Hydrolase</keyword>
<evidence type="ECO:0000313" key="9">
    <source>
        <dbReference type="EMBL" id="MBO8463208.1"/>
    </source>
</evidence>
<feature type="active site" description="Charge relay system" evidence="5 6">
    <location>
        <position position="70"/>
    </location>
</feature>
<accession>A0A9D9HZQ5</accession>
<evidence type="ECO:0000256" key="7">
    <source>
        <dbReference type="RuleBase" id="RU003355"/>
    </source>
</evidence>
<feature type="domain" description="Peptidase S8/S53" evidence="8">
    <location>
        <begin position="26"/>
        <end position="295"/>
    </location>
</feature>
<dbReference type="InterPro" id="IPR023828">
    <property type="entry name" value="Peptidase_S8_Ser-AS"/>
</dbReference>
<dbReference type="SUPFAM" id="SSF52743">
    <property type="entry name" value="Subtilisin-like"/>
    <property type="match status" value="1"/>
</dbReference>
<reference evidence="9" key="2">
    <citation type="journal article" date="2021" name="PeerJ">
        <title>Extensive microbial diversity within the chicken gut microbiome revealed by metagenomics and culture.</title>
        <authorList>
            <person name="Gilroy R."/>
            <person name="Ravi A."/>
            <person name="Getino M."/>
            <person name="Pursley I."/>
            <person name="Horton D.L."/>
            <person name="Alikhan N.F."/>
            <person name="Baker D."/>
            <person name="Gharbi K."/>
            <person name="Hall N."/>
            <person name="Watson M."/>
            <person name="Adriaenssens E.M."/>
            <person name="Foster-Nyarko E."/>
            <person name="Jarju S."/>
            <person name="Secka A."/>
            <person name="Antonio M."/>
            <person name="Oren A."/>
            <person name="Chaudhuri R.R."/>
            <person name="La Ragione R."/>
            <person name="Hildebrand F."/>
            <person name="Pallen M.J."/>
        </authorList>
    </citation>
    <scope>NUCLEOTIDE SEQUENCE</scope>
    <source>
        <strain evidence="9">E3-2379</strain>
    </source>
</reference>
<dbReference type="InterPro" id="IPR036852">
    <property type="entry name" value="Peptidase_S8/S53_dom_sf"/>
</dbReference>
<dbReference type="PROSITE" id="PS00137">
    <property type="entry name" value="SUBTILASE_HIS"/>
    <property type="match status" value="1"/>
</dbReference>
<evidence type="ECO:0000256" key="3">
    <source>
        <dbReference type="ARBA" id="ARBA00022801"/>
    </source>
</evidence>
<evidence type="ECO:0000313" key="10">
    <source>
        <dbReference type="Proteomes" id="UP000823618"/>
    </source>
</evidence>
<gene>
    <name evidence="9" type="ORF">IAC13_04670</name>
</gene>
<dbReference type="GO" id="GO:0004252">
    <property type="term" value="F:serine-type endopeptidase activity"/>
    <property type="evidence" value="ECO:0007669"/>
    <property type="project" value="UniProtKB-UniRule"/>
</dbReference>
<dbReference type="InterPro" id="IPR023827">
    <property type="entry name" value="Peptidase_S8_Asp-AS"/>
</dbReference>
<dbReference type="PROSITE" id="PS51892">
    <property type="entry name" value="SUBTILASE"/>
    <property type="match status" value="1"/>
</dbReference>
<dbReference type="PRINTS" id="PR00723">
    <property type="entry name" value="SUBTILISIN"/>
</dbReference>
<feature type="active site" description="Charge relay system" evidence="5 6">
    <location>
        <position position="249"/>
    </location>
</feature>
<feature type="active site" description="Charge relay system" evidence="5 6">
    <location>
        <position position="35"/>
    </location>
</feature>
<evidence type="ECO:0000256" key="1">
    <source>
        <dbReference type="ARBA" id="ARBA00011073"/>
    </source>
</evidence>
<dbReference type="InterPro" id="IPR050131">
    <property type="entry name" value="Peptidase_S8_subtilisin-like"/>
</dbReference>
<evidence type="ECO:0000256" key="2">
    <source>
        <dbReference type="ARBA" id="ARBA00022670"/>
    </source>
</evidence>
<keyword evidence="4 6" id="KW-0720">Serine protease</keyword>
<dbReference type="CDD" id="cd07487">
    <property type="entry name" value="Peptidases_S8_1"/>
    <property type="match status" value="1"/>
</dbReference>
<dbReference type="PROSITE" id="PS00138">
    <property type="entry name" value="SUBTILASE_SER"/>
    <property type="match status" value="1"/>
</dbReference>
<dbReference type="Gene3D" id="3.40.50.200">
    <property type="entry name" value="Peptidase S8/S53 domain"/>
    <property type="match status" value="1"/>
</dbReference>
<comment type="caution">
    <text evidence="9">The sequence shown here is derived from an EMBL/GenBank/DDBJ whole genome shotgun (WGS) entry which is preliminary data.</text>
</comment>
<dbReference type="InterPro" id="IPR022398">
    <property type="entry name" value="Peptidase_S8_His-AS"/>
</dbReference>
<proteinExistence type="inferred from homology"/>